<accession>A0ABT1JM53</accession>
<feature type="domain" description="Thioredoxin" evidence="2">
    <location>
        <begin position="46"/>
        <end position="128"/>
    </location>
</feature>
<reference evidence="3 4" key="1">
    <citation type="submission" date="2013-07" db="EMBL/GenBank/DDBJ databases">
        <authorList>
            <consortium name="DOE Joint Genome Institute"/>
            <person name="Reeve W."/>
            <person name="Huntemann M."/>
            <person name="Han J."/>
            <person name="Chen A."/>
            <person name="Kyrpides N."/>
            <person name="Mavromatis K."/>
            <person name="Markowitz V."/>
            <person name="Palaniappan K."/>
            <person name="Ivanova N."/>
            <person name="Schaumberg A."/>
            <person name="Pati A."/>
            <person name="Liolios K."/>
            <person name="Nordberg H.P."/>
            <person name="Cantor M.N."/>
            <person name="Hua S.X."/>
            <person name="Woyke T."/>
        </authorList>
    </citation>
    <scope>NUCLEOTIDE SEQUENCE [LARGE SCALE GENOMIC DNA]</scope>
    <source>
        <strain evidence="3 4">DSM 43889</strain>
    </source>
</reference>
<dbReference type="Gene3D" id="3.40.30.10">
    <property type="entry name" value="Glutaredoxin"/>
    <property type="match status" value="1"/>
</dbReference>
<protein>
    <submittedName>
        <fullName evidence="3">Thioredoxin</fullName>
    </submittedName>
</protein>
<dbReference type="CDD" id="cd02947">
    <property type="entry name" value="TRX_family"/>
    <property type="match status" value="1"/>
</dbReference>
<keyword evidence="4" id="KW-1185">Reference proteome</keyword>
<dbReference type="EMBL" id="AUBJ02000001">
    <property type="protein sequence ID" value="MCP2333211.1"/>
    <property type="molecule type" value="Genomic_DNA"/>
</dbReference>
<proteinExistence type="predicted"/>
<organism evidence="3 4">
    <name type="scientific">Actinoalloteichus caeruleus DSM 43889</name>
    <dbReference type="NCBI Taxonomy" id="1120930"/>
    <lineage>
        <taxon>Bacteria</taxon>
        <taxon>Bacillati</taxon>
        <taxon>Actinomycetota</taxon>
        <taxon>Actinomycetes</taxon>
        <taxon>Pseudonocardiales</taxon>
        <taxon>Pseudonocardiaceae</taxon>
        <taxon>Actinoalloteichus</taxon>
        <taxon>Actinoalloteichus cyanogriseus</taxon>
    </lineage>
</organism>
<dbReference type="Pfam" id="PF00085">
    <property type="entry name" value="Thioredoxin"/>
    <property type="match status" value="1"/>
</dbReference>
<dbReference type="SUPFAM" id="SSF52833">
    <property type="entry name" value="Thioredoxin-like"/>
    <property type="match status" value="1"/>
</dbReference>
<gene>
    <name evidence="3" type="ORF">G443_003481</name>
</gene>
<evidence type="ECO:0000256" key="1">
    <source>
        <dbReference type="SAM" id="MobiDB-lite"/>
    </source>
</evidence>
<dbReference type="Proteomes" id="UP000791080">
    <property type="component" value="Unassembled WGS sequence"/>
</dbReference>
<evidence type="ECO:0000313" key="4">
    <source>
        <dbReference type="Proteomes" id="UP000791080"/>
    </source>
</evidence>
<name>A0ABT1JM53_ACTCY</name>
<reference evidence="3 4" key="2">
    <citation type="submission" date="2022-06" db="EMBL/GenBank/DDBJ databases">
        <title>Genomic Encyclopedia of Type Strains, Phase I: the one thousand microbial genomes (KMG-I) project.</title>
        <authorList>
            <person name="Kyrpides N."/>
        </authorList>
    </citation>
    <scope>NUCLEOTIDE SEQUENCE [LARGE SCALE GENOMIC DNA]</scope>
    <source>
        <strain evidence="3 4">DSM 43889</strain>
    </source>
</reference>
<dbReference type="InterPro" id="IPR036249">
    <property type="entry name" value="Thioredoxin-like_sf"/>
</dbReference>
<sequence>MAHRAWQGRPRVPRKGVETVTGPPERVRELAARLLAEPEEDGRPATVALVQLSSTFCAPCRHTRVVLARLARSTPGLRHTELDLGSAPEVGERLRVSRTPTTLVLRADGTEAFRFAGVPKGEALAEALAPLLAPPPPAAGPT</sequence>
<feature type="region of interest" description="Disordered" evidence="1">
    <location>
        <begin position="1"/>
        <end position="22"/>
    </location>
</feature>
<comment type="caution">
    <text evidence="3">The sequence shown here is derived from an EMBL/GenBank/DDBJ whole genome shotgun (WGS) entry which is preliminary data.</text>
</comment>
<dbReference type="InterPro" id="IPR013766">
    <property type="entry name" value="Thioredoxin_domain"/>
</dbReference>
<evidence type="ECO:0000259" key="2">
    <source>
        <dbReference type="Pfam" id="PF00085"/>
    </source>
</evidence>
<evidence type="ECO:0000313" key="3">
    <source>
        <dbReference type="EMBL" id="MCP2333211.1"/>
    </source>
</evidence>